<dbReference type="Pfam" id="PF08448">
    <property type="entry name" value="PAS_4"/>
    <property type="match status" value="1"/>
</dbReference>
<evidence type="ECO:0000313" key="3">
    <source>
        <dbReference type="EMBL" id="SDJ89458.1"/>
    </source>
</evidence>
<dbReference type="EMBL" id="FNEW01000002">
    <property type="protein sequence ID" value="SDJ89458.1"/>
    <property type="molecule type" value="Genomic_DNA"/>
</dbReference>
<dbReference type="PANTHER" id="PTHR44757:SF2">
    <property type="entry name" value="BIOFILM ARCHITECTURE MAINTENANCE PROTEIN MBAA"/>
    <property type="match status" value="1"/>
</dbReference>
<evidence type="ECO:0000259" key="2">
    <source>
        <dbReference type="PROSITE" id="PS50887"/>
    </source>
</evidence>
<dbReference type="SUPFAM" id="SSF55073">
    <property type="entry name" value="Nucleotide cyclase"/>
    <property type="match status" value="1"/>
</dbReference>
<evidence type="ECO:0000256" key="1">
    <source>
        <dbReference type="SAM" id="MobiDB-lite"/>
    </source>
</evidence>
<feature type="compositionally biased region" description="Polar residues" evidence="1">
    <location>
        <begin position="504"/>
        <end position="525"/>
    </location>
</feature>
<dbReference type="Pfam" id="PF00990">
    <property type="entry name" value="GGDEF"/>
    <property type="match status" value="1"/>
</dbReference>
<feature type="domain" description="GGDEF" evidence="2">
    <location>
        <begin position="374"/>
        <end position="508"/>
    </location>
</feature>
<accession>A0A7Z7BQ48</accession>
<dbReference type="AlphaFoldDB" id="A0A7Z7BQ48"/>
<dbReference type="InterPro" id="IPR035965">
    <property type="entry name" value="PAS-like_dom_sf"/>
</dbReference>
<proteinExistence type="predicted"/>
<dbReference type="Gene3D" id="3.30.70.270">
    <property type="match status" value="1"/>
</dbReference>
<dbReference type="InterPro" id="IPR013656">
    <property type="entry name" value="PAS_4"/>
</dbReference>
<dbReference type="PROSITE" id="PS50887">
    <property type="entry name" value="GGDEF"/>
    <property type="match status" value="1"/>
</dbReference>
<dbReference type="InterPro" id="IPR000160">
    <property type="entry name" value="GGDEF_dom"/>
</dbReference>
<dbReference type="Gene3D" id="3.30.450.20">
    <property type="entry name" value="PAS domain"/>
    <property type="match status" value="2"/>
</dbReference>
<dbReference type="CDD" id="cd01949">
    <property type="entry name" value="GGDEF"/>
    <property type="match status" value="1"/>
</dbReference>
<sequence length="525" mass="59836">MRTAVAVPYHSGIRLHLLFEKNARMTETIDTNVFNLAPVAMWIEDFSEVKSQFDIWRAEGIEDIRAFLLEDLSRVAACSQKIRVIEVNAKTLELFEARDQAHLVDNLHRIFRDDMLESHVNELSELWAGRTEFTSNAVNYSIGGRRLDIQLRGAVIPGHEDTLSRLLLTTEDVTEREEARRKELLNRRYAEGMFKHSPVSLWVEDFSRVRRLIEEVRDRGIVDFRVFMDVHPEFVRQCMSEIRVIDVNQATLDLFCAADRQVLLQRLGDIFRGEMEKPFREQLIELWNGNLTHHREVVNYALDGSERHVLLHFSVFPGHERDWSLVQVALTDITARKKAEAYLEYLGKHDVLTKLHNRAFYSDELNRLERSALRPVSAIVIDLNGLKEANDKLGHDAGDALLRRVGEVLNGVVTAPNHAARIGGDEFAILLPGADKQVAAAMVDTVYELLKINNQFYSSAPLSLSLGVATTEAGETMESLVRRADMNMYEQKNAYYAALRNRSADNSDTTKGGSQSETTSLKRLF</sequence>
<protein>
    <submittedName>
        <fullName evidence="3">Diguanylate cyclase (GGDEF) domain-containing protein</fullName>
    </submittedName>
</protein>
<name>A0A7Z7BQ48_9HYPH</name>
<reference evidence="3 4" key="1">
    <citation type="submission" date="2016-10" db="EMBL/GenBank/DDBJ databases">
        <authorList>
            <person name="Varghese N."/>
            <person name="Submissions S."/>
        </authorList>
    </citation>
    <scope>NUCLEOTIDE SEQUENCE [LARGE SCALE GENOMIC DNA]</scope>
    <source>
        <strain evidence="3 4">PDC82</strain>
    </source>
</reference>
<gene>
    <name evidence="3" type="ORF">SAMN05428983_3251</name>
</gene>
<evidence type="ECO:0000313" key="4">
    <source>
        <dbReference type="Proteomes" id="UP000198917"/>
    </source>
</evidence>
<dbReference type="NCBIfam" id="TIGR00254">
    <property type="entry name" value="GGDEF"/>
    <property type="match status" value="1"/>
</dbReference>
<dbReference type="InterPro" id="IPR029787">
    <property type="entry name" value="Nucleotide_cyclase"/>
</dbReference>
<dbReference type="InterPro" id="IPR043128">
    <property type="entry name" value="Rev_trsase/Diguanyl_cyclase"/>
</dbReference>
<dbReference type="InterPro" id="IPR052155">
    <property type="entry name" value="Biofilm_reg_signaling"/>
</dbReference>
<organism evidence="3 4">
    <name type="scientific">Agrobacterium fabrum</name>
    <dbReference type="NCBI Taxonomy" id="1176649"/>
    <lineage>
        <taxon>Bacteria</taxon>
        <taxon>Pseudomonadati</taxon>
        <taxon>Pseudomonadota</taxon>
        <taxon>Alphaproteobacteria</taxon>
        <taxon>Hyphomicrobiales</taxon>
        <taxon>Rhizobiaceae</taxon>
        <taxon>Rhizobium/Agrobacterium group</taxon>
        <taxon>Agrobacterium</taxon>
        <taxon>Agrobacterium tumefaciens complex</taxon>
    </lineage>
</organism>
<feature type="region of interest" description="Disordered" evidence="1">
    <location>
        <begin position="503"/>
        <end position="525"/>
    </location>
</feature>
<dbReference type="SUPFAM" id="SSF55785">
    <property type="entry name" value="PYP-like sensor domain (PAS domain)"/>
    <property type="match status" value="2"/>
</dbReference>
<dbReference type="PANTHER" id="PTHR44757">
    <property type="entry name" value="DIGUANYLATE CYCLASE DGCP"/>
    <property type="match status" value="1"/>
</dbReference>
<dbReference type="Proteomes" id="UP000198917">
    <property type="component" value="Unassembled WGS sequence"/>
</dbReference>
<dbReference type="CDD" id="cd00130">
    <property type="entry name" value="PAS"/>
    <property type="match status" value="1"/>
</dbReference>
<dbReference type="InterPro" id="IPR000014">
    <property type="entry name" value="PAS"/>
</dbReference>
<dbReference type="SMART" id="SM00267">
    <property type="entry name" value="GGDEF"/>
    <property type="match status" value="1"/>
</dbReference>
<comment type="caution">
    <text evidence="3">The sequence shown here is derived from an EMBL/GenBank/DDBJ whole genome shotgun (WGS) entry which is preliminary data.</text>
</comment>